<keyword evidence="3" id="KW-1185">Reference proteome</keyword>
<dbReference type="Proteomes" id="UP001236663">
    <property type="component" value="Unassembled WGS sequence"/>
</dbReference>
<protein>
    <submittedName>
        <fullName evidence="2">Uncharacterized protein</fullName>
    </submittedName>
</protein>
<reference evidence="3" key="1">
    <citation type="journal article" date="2019" name="Int. J. Syst. Evol. Microbiol.">
        <title>The Global Catalogue of Microorganisms (GCM) 10K type strain sequencing project: providing services to taxonomists for standard genome sequencing and annotation.</title>
        <authorList>
            <consortium name="The Broad Institute Genomics Platform"/>
            <consortium name="The Broad Institute Genome Sequencing Center for Infectious Disease"/>
            <person name="Wu L."/>
            <person name="Ma J."/>
        </authorList>
    </citation>
    <scope>NUCLEOTIDE SEQUENCE [LARGE SCALE GENOMIC DNA]</scope>
    <source>
        <strain evidence="3">CECT 7706</strain>
    </source>
</reference>
<feature type="signal peptide" evidence="1">
    <location>
        <begin position="1"/>
        <end position="20"/>
    </location>
</feature>
<keyword evidence="1" id="KW-0732">Signal</keyword>
<accession>A0ABT8CD49</accession>
<name>A0ABT8CD49_9BACT</name>
<gene>
    <name evidence="2" type="ORF">QWZ15_23080</name>
</gene>
<dbReference type="RefSeq" id="WP_163382816.1">
    <property type="nucleotide sequence ID" value="NZ_JAUFQS010000047.1"/>
</dbReference>
<sequence length="816" mass="91986">MKKRCLITFLLCLVMAASFAQETTFETSNFRLLLDQQGHVNSLFDKDNKVEYHSGDQPSPFLRIRVSGKVLFPEKMEVQSDRLILTFPQEDIRIEIQPKAYSNYLSFEIVSISNMHKVDWVVWGPFPTTIREIIGEAVGVVRNDDFAIGIQALNVKTLGGYPDAESDIEPAYDIFETGDLVDVDAGWRNKKFYRGQTAKVSENGSLLQAYSRNRNKDRIIANVGHNRYLAPAFEDGGPLGSKIALFGSPSKLVLDLIGKIEIQEGLPHPLIDGEWAKKSRKATSSYLILDFTVENLDRAIEFTQKAGLEYLYHGGPFQNWGHFDLKKESFPDNWKSLKACVDRARQKGVQLGVHTLSNFISTDDPYVTPKPHPGLAKVGFSSLAKPLTREENVIHIESPDFFNQMENNSLQAVQIGDEIIRYRSVSPEAPWRLEGCLRGAYGTEPQAYSEGTSIGKLMDHAYQVFLGDADLSEEMAITLARLFNETGLKQVSFDGLEGTWSTGMGQYARSLFTKTWFDHLNADLQGKVINDASNPSHFNWHISTRYNWGEPWYAGFRESQTNYRLMNQDFYQRNLLPAMLGWFSMRPETSLEDTEWLLARAAGFDAGFAFNLSFDAVERNGQSAAIFEAIRNWERARMTGAFTAGQKSRMQDIQNEFSLVPEGSEKWKLIPYQIGRMEHPHILKQPGEPLQTSIHWENPYASQPLQFLISLVPASGESVVKASKITLTVNQFYALEIPVSLKANQQVKLMENGDLVLYDKYWQKLEVISGLEVIPELENGENELSVTADFEAAPGAALKVEIKSQGPDETVSAMDR</sequence>
<evidence type="ECO:0000313" key="2">
    <source>
        <dbReference type="EMBL" id="MDN3690724.1"/>
    </source>
</evidence>
<organism evidence="2 3">
    <name type="scientific">Cyclobacterium jeungdonense</name>
    <dbReference type="NCBI Taxonomy" id="708087"/>
    <lineage>
        <taxon>Bacteria</taxon>
        <taxon>Pseudomonadati</taxon>
        <taxon>Bacteroidota</taxon>
        <taxon>Cytophagia</taxon>
        <taxon>Cytophagales</taxon>
        <taxon>Cyclobacteriaceae</taxon>
        <taxon>Cyclobacterium</taxon>
    </lineage>
</organism>
<feature type="chain" id="PRO_5047296002" evidence="1">
    <location>
        <begin position="21"/>
        <end position="816"/>
    </location>
</feature>
<proteinExistence type="predicted"/>
<evidence type="ECO:0000313" key="3">
    <source>
        <dbReference type="Proteomes" id="UP001236663"/>
    </source>
</evidence>
<dbReference type="EMBL" id="JAUFQS010000047">
    <property type="protein sequence ID" value="MDN3690724.1"/>
    <property type="molecule type" value="Genomic_DNA"/>
</dbReference>
<comment type="caution">
    <text evidence="2">The sequence shown here is derived from an EMBL/GenBank/DDBJ whole genome shotgun (WGS) entry which is preliminary data.</text>
</comment>
<evidence type="ECO:0000256" key="1">
    <source>
        <dbReference type="SAM" id="SignalP"/>
    </source>
</evidence>